<evidence type="ECO:0000259" key="2">
    <source>
        <dbReference type="Pfam" id="PF02272"/>
    </source>
</evidence>
<dbReference type="Gene3D" id="3.10.310.30">
    <property type="match status" value="1"/>
</dbReference>
<feature type="domain" description="DDH" evidence="1">
    <location>
        <begin position="14"/>
        <end position="151"/>
    </location>
</feature>
<dbReference type="EMBL" id="AP024412">
    <property type="protein sequence ID" value="BCR36859.1"/>
    <property type="molecule type" value="Genomic_DNA"/>
</dbReference>
<name>A0A7U9TIQ4_9MOLU</name>
<dbReference type="InterPro" id="IPR001667">
    <property type="entry name" value="DDH_dom"/>
</dbReference>
<dbReference type="PANTHER" id="PTHR47618">
    <property type="entry name" value="BIFUNCTIONAL OLIGORIBONUCLEASE AND PAP PHOSPHATASE NRNA"/>
    <property type="match status" value="1"/>
</dbReference>
<dbReference type="Pfam" id="PF01368">
    <property type="entry name" value="DHH"/>
    <property type="match status" value="1"/>
</dbReference>
<dbReference type="InterPro" id="IPR003156">
    <property type="entry name" value="DHHA1_dom"/>
</dbReference>
<dbReference type="RefSeq" id="WP_176239501.1">
    <property type="nucleotide sequence ID" value="NZ_AP024412.1"/>
</dbReference>
<sequence>MKRILNKIKQAETIIIHGHKRPDGDCYGAQFGLKDIIKTTFPEKHVYVVGQTSDFVDFVGKVDTITDDKYANALVIVVDTATAERISDPRYEMGSYLIKIDHHIPVDDYGDLRWVDTSFPSCAQMIAYFYHTFKNELKLTKQGAIALYTGIVTDTGRFRYRGVSKVTHQLAGMLLEKGVDVEFIDQSLSKETLAMVALKGYVYSNYVACDGFIYIKMTRDVINKFGITDEQAASLVNSLSGIEGFPVWALFIEYPDEIRIRLRSNGPTINTLANKYEGGGHAKASGCRIKSWKELDAFVKDAEEVVKEYKNEA</sequence>
<dbReference type="AlphaFoldDB" id="A0A7U9TIQ4"/>
<dbReference type="KEGG" id="manr:MPAN_017520"/>
<dbReference type="InterPro" id="IPR051319">
    <property type="entry name" value="Oligoribo/pAp-PDE_c-di-AMP_PDE"/>
</dbReference>
<reference evidence="3" key="1">
    <citation type="submission" date="2021-01" db="EMBL/GenBank/DDBJ databases">
        <title>Draft genome sequence of Acholeplasmataceae bacterium strain Mahy22.</title>
        <authorList>
            <person name="Watanabe M."/>
            <person name="Kojima H."/>
            <person name="Fukui M."/>
        </authorList>
    </citation>
    <scope>NUCLEOTIDE SEQUENCE</scope>
    <source>
        <strain evidence="3">Mahy22</strain>
    </source>
</reference>
<organism evidence="3 4">
    <name type="scientific">Mariniplasma anaerobium</name>
    <dbReference type="NCBI Taxonomy" id="2735436"/>
    <lineage>
        <taxon>Bacteria</taxon>
        <taxon>Bacillati</taxon>
        <taxon>Mycoplasmatota</taxon>
        <taxon>Mollicutes</taxon>
        <taxon>Acholeplasmatales</taxon>
        <taxon>Acholeplasmataceae</taxon>
        <taxon>Mariniplasma</taxon>
    </lineage>
</organism>
<proteinExistence type="predicted"/>
<evidence type="ECO:0000313" key="4">
    <source>
        <dbReference type="Proteomes" id="UP000620133"/>
    </source>
</evidence>
<dbReference type="Proteomes" id="UP000620133">
    <property type="component" value="Chromosome"/>
</dbReference>
<dbReference type="SUPFAM" id="SSF64182">
    <property type="entry name" value="DHH phosphoesterases"/>
    <property type="match status" value="1"/>
</dbReference>
<keyword evidence="4" id="KW-1185">Reference proteome</keyword>
<dbReference type="Pfam" id="PF02272">
    <property type="entry name" value="DHHA1"/>
    <property type="match status" value="1"/>
</dbReference>
<gene>
    <name evidence="3" type="ORF">MPAN_017520</name>
</gene>
<protein>
    <submittedName>
        <fullName evidence="3">Oligoribonuclease</fullName>
    </submittedName>
</protein>
<dbReference type="GO" id="GO:0003676">
    <property type="term" value="F:nucleic acid binding"/>
    <property type="evidence" value="ECO:0007669"/>
    <property type="project" value="InterPro"/>
</dbReference>
<accession>A0A7U9TIQ4</accession>
<evidence type="ECO:0000259" key="1">
    <source>
        <dbReference type="Pfam" id="PF01368"/>
    </source>
</evidence>
<dbReference type="InterPro" id="IPR038763">
    <property type="entry name" value="DHH_sf"/>
</dbReference>
<evidence type="ECO:0000313" key="3">
    <source>
        <dbReference type="EMBL" id="BCR36859.1"/>
    </source>
</evidence>
<dbReference type="Gene3D" id="3.90.1640.10">
    <property type="entry name" value="inorganic pyrophosphatase (n-terminal core)"/>
    <property type="match status" value="1"/>
</dbReference>
<dbReference type="PANTHER" id="PTHR47618:SF1">
    <property type="entry name" value="BIFUNCTIONAL OLIGORIBONUCLEASE AND PAP PHOSPHATASE NRNA"/>
    <property type="match status" value="1"/>
</dbReference>
<feature type="domain" description="DHHA1" evidence="2">
    <location>
        <begin position="221"/>
        <end position="308"/>
    </location>
</feature>